<evidence type="ECO:0000256" key="1">
    <source>
        <dbReference type="SAM" id="Phobius"/>
    </source>
</evidence>
<proteinExistence type="predicted"/>
<organism evidence="2 3">
    <name type="scientific">Hansschlegelia beijingensis</name>
    <dbReference type="NCBI Taxonomy" id="1133344"/>
    <lineage>
        <taxon>Bacteria</taxon>
        <taxon>Pseudomonadati</taxon>
        <taxon>Pseudomonadota</taxon>
        <taxon>Alphaproteobacteria</taxon>
        <taxon>Hyphomicrobiales</taxon>
        <taxon>Methylopilaceae</taxon>
        <taxon>Hansschlegelia</taxon>
    </lineage>
</organism>
<name>A0A7W6GGH9_9HYPH</name>
<sequence>MAFHGIRAATVFCLELASVTLFVGAVMVWAVALGAA</sequence>
<reference evidence="2 3" key="1">
    <citation type="submission" date="2020-08" db="EMBL/GenBank/DDBJ databases">
        <title>Genomic Encyclopedia of Type Strains, Phase IV (KMG-IV): sequencing the most valuable type-strain genomes for metagenomic binning, comparative biology and taxonomic classification.</title>
        <authorList>
            <person name="Goeker M."/>
        </authorList>
    </citation>
    <scope>NUCLEOTIDE SEQUENCE [LARGE SCALE GENOMIC DNA]</scope>
    <source>
        <strain evidence="2 3">DSM 25481</strain>
    </source>
</reference>
<dbReference type="Proteomes" id="UP000528964">
    <property type="component" value="Unassembled WGS sequence"/>
</dbReference>
<keyword evidence="1" id="KW-0472">Membrane</keyword>
<accession>A0A7W6GGH9</accession>
<evidence type="ECO:0000313" key="2">
    <source>
        <dbReference type="EMBL" id="MBB3974360.1"/>
    </source>
</evidence>
<evidence type="ECO:0000313" key="3">
    <source>
        <dbReference type="Proteomes" id="UP000528964"/>
    </source>
</evidence>
<dbReference type="EMBL" id="JACIDR010000005">
    <property type="protein sequence ID" value="MBB3974360.1"/>
    <property type="molecule type" value="Genomic_DNA"/>
</dbReference>
<feature type="transmembrane region" description="Helical" evidence="1">
    <location>
        <begin position="12"/>
        <end position="32"/>
    </location>
</feature>
<keyword evidence="1" id="KW-1133">Transmembrane helix</keyword>
<protein>
    <submittedName>
        <fullName evidence="2">Uncharacterized protein</fullName>
    </submittedName>
</protein>
<gene>
    <name evidence="2" type="ORF">GGR24_003041</name>
</gene>
<keyword evidence="1" id="KW-0812">Transmembrane</keyword>
<dbReference type="AlphaFoldDB" id="A0A7W6GGH9"/>
<keyword evidence="3" id="KW-1185">Reference proteome</keyword>
<comment type="caution">
    <text evidence="2">The sequence shown here is derived from an EMBL/GenBank/DDBJ whole genome shotgun (WGS) entry which is preliminary data.</text>
</comment>